<organism evidence="1">
    <name type="scientific">marine metagenome</name>
    <dbReference type="NCBI Taxonomy" id="408172"/>
    <lineage>
        <taxon>unclassified sequences</taxon>
        <taxon>metagenomes</taxon>
        <taxon>ecological metagenomes</taxon>
    </lineage>
</organism>
<dbReference type="AlphaFoldDB" id="A0A382LDN0"/>
<proteinExistence type="predicted"/>
<feature type="non-terminal residue" evidence="1">
    <location>
        <position position="116"/>
    </location>
</feature>
<sequence length="116" mass="13256">MDRDRFEELLGLLLDEEITGKQLEELTQFIAEDADYLKELRCQLVTADQLSQYESESRTVEAFIEGLKTRLVATEGSEKFVEQVMETVQDSQTNASDKIIEVVPVEPQASWLWGGR</sequence>
<name>A0A382LDN0_9ZZZZ</name>
<gene>
    <name evidence="1" type="ORF">METZ01_LOCUS287762</name>
</gene>
<accession>A0A382LDN0</accession>
<protein>
    <submittedName>
        <fullName evidence="1">Uncharacterized protein</fullName>
    </submittedName>
</protein>
<evidence type="ECO:0000313" key="1">
    <source>
        <dbReference type="EMBL" id="SVC34908.1"/>
    </source>
</evidence>
<dbReference type="EMBL" id="UINC01086446">
    <property type="protein sequence ID" value="SVC34908.1"/>
    <property type="molecule type" value="Genomic_DNA"/>
</dbReference>
<reference evidence="1" key="1">
    <citation type="submission" date="2018-05" db="EMBL/GenBank/DDBJ databases">
        <authorList>
            <person name="Lanie J.A."/>
            <person name="Ng W.-L."/>
            <person name="Kazmierczak K.M."/>
            <person name="Andrzejewski T.M."/>
            <person name="Davidsen T.M."/>
            <person name="Wayne K.J."/>
            <person name="Tettelin H."/>
            <person name="Glass J.I."/>
            <person name="Rusch D."/>
            <person name="Podicherti R."/>
            <person name="Tsui H.-C.T."/>
            <person name="Winkler M.E."/>
        </authorList>
    </citation>
    <scope>NUCLEOTIDE SEQUENCE</scope>
</reference>